<dbReference type="Proteomes" id="UP000238534">
    <property type="component" value="Unassembled WGS sequence"/>
</dbReference>
<organism evidence="1 4">
    <name type="scientific">Chryseobacterium culicis</name>
    <dbReference type="NCBI Taxonomy" id="680127"/>
    <lineage>
        <taxon>Bacteria</taxon>
        <taxon>Pseudomonadati</taxon>
        <taxon>Bacteroidota</taxon>
        <taxon>Flavobacteriia</taxon>
        <taxon>Flavobacteriales</taxon>
        <taxon>Weeksellaceae</taxon>
        <taxon>Chryseobacterium group</taxon>
        <taxon>Chryseobacterium</taxon>
    </lineage>
</organism>
<proteinExistence type="predicted"/>
<protein>
    <submittedName>
        <fullName evidence="1">Uncharacterized protein</fullName>
    </submittedName>
</protein>
<dbReference type="EMBL" id="PCPH01000003">
    <property type="protein sequence ID" value="PRB89305.1"/>
    <property type="molecule type" value="Genomic_DNA"/>
</dbReference>
<name>A0A2S9CRB4_CHRCI</name>
<accession>A0A2S9CRB4</accession>
<evidence type="ECO:0000313" key="1">
    <source>
        <dbReference type="EMBL" id="PRB83064.1"/>
    </source>
</evidence>
<sequence>MSKKKLLIHEVFRKAQNDFPNKGTKSGWSNELSDYFEKTWNFIIHERTLTRYYNSCIRDNNEPDIIDKEILDKLSQYVEFKNFAHFSTSFSRKDEDTRSTTVRIDVGDYNVSQSEKEKGIKIIITQHFNIPEFVKKNGVGIVGIILIASAFAGNKYFPSVEKSDLSNNPLSVFSGTSLDIDKKYMYWNGERYIATNDNYIGPIYRIIAMDKELFSHFKKITRPDTLTLVNSLGKVWCSKYNNEVSFFTMDGVDPDNNKELKLATDHMILTYGKGE</sequence>
<dbReference type="OrthoDB" id="1340494at2"/>
<evidence type="ECO:0000313" key="3">
    <source>
        <dbReference type="Proteomes" id="UP000238325"/>
    </source>
</evidence>
<evidence type="ECO:0000313" key="2">
    <source>
        <dbReference type="EMBL" id="PRB89305.1"/>
    </source>
</evidence>
<keyword evidence="3" id="KW-1185">Reference proteome</keyword>
<gene>
    <name evidence="1" type="ORF">CQ022_13080</name>
    <name evidence="2" type="ORF">CQ033_11980</name>
</gene>
<dbReference type="RefSeq" id="WP_105682824.1">
    <property type="nucleotide sequence ID" value="NZ_JBBGZD010000002.1"/>
</dbReference>
<dbReference type="AlphaFoldDB" id="A0A2S9CRB4"/>
<comment type="caution">
    <text evidence="1">The sequence shown here is derived from an EMBL/GenBank/DDBJ whole genome shotgun (WGS) entry which is preliminary data.</text>
</comment>
<dbReference type="EMBL" id="PCPP01000002">
    <property type="protein sequence ID" value="PRB83064.1"/>
    <property type="molecule type" value="Genomic_DNA"/>
</dbReference>
<reference evidence="3 4" key="1">
    <citation type="submission" date="2017-09" db="EMBL/GenBank/DDBJ databases">
        <title>Genomic, metabolic, and phenotypic characteristics of bacterial isolates from the natural microbiome of the model nematode Caenorhabditis elegans.</title>
        <authorList>
            <person name="Zimmermann J."/>
            <person name="Obeng N."/>
            <person name="Yang W."/>
            <person name="Obeng O."/>
            <person name="Kissoyan K."/>
            <person name="Pees B."/>
            <person name="Dirksen P."/>
            <person name="Hoppner M."/>
            <person name="Franke A."/>
            <person name="Rosenstiel P."/>
            <person name="Leippe M."/>
            <person name="Dierking K."/>
            <person name="Kaleta C."/>
            <person name="Schulenburg H."/>
        </authorList>
    </citation>
    <scope>NUCLEOTIDE SEQUENCE [LARGE SCALE GENOMIC DNA]</scope>
    <source>
        <strain evidence="1 4">MYb25</strain>
        <strain evidence="2 3">MYb44</strain>
    </source>
</reference>
<dbReference type="Proteomes" id="UP000238325">
    <property type="component" value="Unassembled WGS sequence"/>
</dbReference>
<evidence type="ECO:0000313" key="4">
    <source>
        <dbReference type="Proteomes" id="UP000238534"/>
    </source>
</evidence>